<name>A0A085N3L5_9BILA</name>
<dbReference type="Proteomes" id="UP000030764">
    <property type="component" value="Unassembled WGS sequence"/>
</dbReference>
<dbReference type="EMBL" id="KL363365">
    <property type="protein sequence ID" value="KFD46533.1"/>
    <property type="molecule type" value="Genomic_DNA"/>
</dbReference>
<keyword evidence="1" id="KW-0472">Membrane</keyword>
<keyword evidence="1" id="KW-1133">Transmembrane helix</keyword>
<dbReference type="AlphaFoldDB" id="A0A085N3L5"/>
<keyword evidence="1" id="KW-0812">Transmembrane</keyword>
<accession>A0A085N3L5</accession>
<evidence type="ECO:0000313" key="4">
    <source>
        <dbReference type="Proteomes" id="UP000030764"/>
    </source>
</evidence>
<reference evidence="3 4" key="1">
    <citation type="journal article" date="2014" name="Nat. Genet.">
        <title>Genome and transcriptome of the porcine whipworm Trichuris suis.</title>
        <authorList>
            <person name="Jex A.R."/>
            <person name="Nejsum P."/>
            <person name="Schwarz E.M."/>
            <person name="Hu L."/>
            <person name="Young N.D."/>
            <person name="Hall R.S."/>
            <person name="Korhonen P.K."/>
            <person name="Liao S."/>
            <person name="Thamsborg S."/>
            <person name="Xia J."/>
            <person name="Xu P."/>
            <person name="Wang S."/>
            <person name="Scheerlinck J.P."/>
            <person name="Hofmann A."/>
            <person name="Sternberg P.W."/>
            <person name="Wang J."/>
            <person name="Gasser R.B."/>
        </authorList>
    </citation>
    <scope>NUCLEOTIDE SEQUENCE [LARGE SCALE GENOMIC DNA]</scope>
    <source>
        <strain evidence="3">DCEP-RM93F</strain>
        <strain evidence="2">DCEP-RM93M</strain>
    </source>
</reference>
<feature type="transmembrane region" description="Helical" evidence="1">
    <location>
        <begin position="12"/>
        <end position="33"/>
    </location>
</feature>
<dbReference type="EMBL" id="KL367562">
    <property type="protein sequence ID" value="KFD64061.1"/>
    <property type="molecule type" value="Genomic_DNA"/>
</dbReference>
<gene>
    <name evidence="2" type="ORF">M513_12584</name>
    <name evidence="3" type="ORF">M514_12584</name>
</gene>
<proteinExistence type="predicted"/>
<organism evidence="3">
    <name type="scientific">Trichuris suis</name>
    <name type="common">pig whipworm</name>
    <dbReference type="NCBI Taxonomy" id="68888"/>
    <lineage>
        <taxon>Eukaryota</taxon>
        <taxon>Metazoa</taxon>
        <taxon>Ecdysozoa</taxon>
        <taxon>Nematoda</taxon>
        <taxon>Enoplea</taxon>
        <taxon>Dorylaimia</taxon>
        <taxon>Trichinellida</taxon>
        <taxon>Trichuridae</taxon>
        <taxon>Trichuris</taxon>
    </lineage>
</organism>
<evidence type="ECO:0000313" key="3">
    <source>
        <dbReference type="EMBL" id="KFD64061.1"/>
    </source>
</evidence>
<protein>
    <submittedName>
        <fullName evidence="3">Uncharacterized protein</fullName>
    </submittedName>
</protein>
<keyword evidence="4" id="KW-1185">Reference proteome</keyword>
<evidence type="ECO:0000313" key="2">
    <source>
        <dbReference type="EMBL" id="KFD46533.1"/>
    </source>
</evidence>
<dbReference type="Proteomes" id="UP000030758">
    <property type="component" value="Unassembled WGS sequence"/>
</dbReference>
<evidence type="ECO:0000256" key="1">
    <source>
        <dbReference type="SAM" id="Phobius"/>
    </source>
</evidence>
<sequence>MFGSLVDLVASSVPVLTAVVAMTIGAATFYFGLGGNGGKKIITYVSDLDEQSILHFEKERSRMSWLCNDGELKLFLYPEVRTVYDAIRRLKGVQ</sequence>